<dbReference type="AlphaFoldDB" id="A0A4P9WFB6"/>
<organism evidence="2 3">
    <name type="scientific">Blyttiomyces helicus</name>
    <dbReference type="NCBI Taxonomy" id="388810"/>
    <lineage>
        <taxon>Eukaryota</taxon>
        <taxon>Fungi</taxon>
        <taxon>Fungi incertae sedis</taxon>
        <taxon>Chytridiomycota</taxon>
        <taxon>Chytridiomycota incertae sedis</taxon>
        <taxon>Chytridiomycetes</taxon>
        <taxon>Chytridiomycetes incertae sedis</taxon>
        <taxon>Blyttiomyces</taxon>
    </lineage>
</organism>
<accession>A0A4P9WFB6</accession>
<gene>
    <name evidence="2" type="ORF">BDK51DRAFT_40225</name>
</gene>
<evidence type="ECO:0000313" key="3">
    <source>
        <dbReference type="Proteomes" id="UP000269721"/>
    </source>
</evidence>
<dbReference type="EMBL" id="KZ995776">
    <property type="protein sequence ID" value="RKO89998.1"/>
    <property type="molecule type" value="Genomic_DNA"/>
</dbReference>
<reference evidence="3" key="1">
    <citation type="journal article" date="2018" name="Nat. Microbiol.">
        <title>Leveraging single-cell genomics to expand the fungal tree of life.</title>
        <authorList>
            <person name="Ahrendt S.R."/>
            <person name="Quandt C.A."/>
            <person name="Ciobanu D."/>
            <person name="Clum A."/>
            <person name="Salamov A."/>
            <person name="Andreopoulos B."/>
            <person name="Cheng J.F."/>
            <person name="Woyke T."/>
            <person name="Pelin A."/>
            <person name="Henrissat B."/>
            <person name="Reynolds N.K."/>
            <person name="Benny G.L."/>
            <person name="Smith M.E."/>
            <person name="James T.Y."/>
            <person name="Grigoriev I.V."/>
        </authorList>
    </citation>
    <scope>NUCLEOTIDE SEQUENCE [LARGE SCALE GENOMIC DNA]</scope>
</reference>
<evidence type="ECO:0000313" key="2">
    <source>
        <dbReference type="EMBL" id="RKO89998.1"/>
    </source>
</evidence>
<sequence length="480" mass="52500">MIVHGWAGPWQTVDSALAWPLGGSCFKLQLPRRVVAASHLFSYPRWTTVYPRWAVDDRVTEDDDEAAQAILPQQVGVKEASGNPSAWGGGPAADEDTDEDEELWDDEAADQNENEDTDPTSDRDGNQWGVDSDKEVGRTNVDRTLPLPALCSRPGAGVTSSLDAGFPNIEKDLMQVIAVVVKQHLTPGDAEMMNWQLIRNARNPALQESALASLPTDLCGLKQLGMLITRKPVKVVSEKAAQAVALVPMISLLDIACFWEHHLELSKFICNAARDTNRQLPTVCASTTEKMVPEWWERTRRLMGSDAKVVAIIEASLTSLIAPAAKVTYRMRSNCTCHVLMSVFTLDDPQLNQLGLHIWLRILEGHLILLAKDVQMWFEARGGKVLLIGMLNGIVSDGLCRTKDQPKMPCVAAATCAPVAAVWRVGCGPVEDGLRVQQDGAPVRKGAAKPANKTNLQFVRIRGGKERCLGMAFMADPDGR</sequence>
<protein>
    <submittedName>
        <fullName evidence="2">Uncharacterized protein</fullName>
    </submittedName>
</protein>
<feature type="region of interest" description="Disordered" evidence="1">
    <location>
        <begin position="73"/>
        <end position="141"/>
    </location>
</feature>
<name>A0A4P9WFB6_9FUNG</name>
<feature type="compositionally biased region" description="Acidic residues" evidence="1">
    <location>
        <begin position="93"/>
        <end position="119"/>
    </location>
</feature>
<evidence type="ECO:0000256" key="1">
    <source>
        <dbReference type="SAM" id="MobiDB-lite"/>
    </source>
</evidence>
<feature type="compositionally biased region" description="Basic and acidic residues" evidence="1">
    <location>
        <begin position="120"/>
        <end position="141"/>
    </location>
</feature>
<dbReference type="Proteomes" id="UP000269721">
    <property type="component" value="Unassembled WGS sequence"/>
</dbReference>
<proteinExistence type="predicted"/>
<keyword evidence="3" id="KW-1185">Reference proteome</keyword>